<dbReference type="PROSITE" id="PS50995">
    <property type="entry name" value="HTH_MARR_2"/>
    <property type="match status" value="1"/>
</dbReference>
<evidence type="ECO:0000259" key="4">
    <source>
        <dbReference type="PROSITE" id="PS50995"/>
    </source>
</evidence>
<protein>
    <submittedName>
        <fullName evidence="5">MarR family protein</fullName>
    </submittedName>
</protein>
<evidence type="ECO:0000313" key="6">
    <source>
        <dbReference type="Proteomes" id="UP000191154"/>
    </source>
</evidence>
<keyword evidence="1" id="KW-0805">Transcription regulation</keyword>
<evidence type="ECO:0000256" key="3">
    <source>
        <dbReference type="ARBA" id="ARBA00023163"/>
    </source>
</evidence>
<dbReference type="SMART" id="SM00347">
    <property type="entry name" value="HTH_MARR"/>
    <property type="match status" value="1"/>
</dbReference>
<dbReference type="InterPro" id="IPR000835">
    <property type="entry name" value="HTH_MarR-typ"/>
</dbReference>
<dbReference type="PRINTS" id="PR00598">
    <property type="entry name" value="HTHMARR"/>
</dbReference>
<name>A0A1S8MTC8_CLOSA</name>
<dbReference type="SUPFAM" id="SSF46785">
    <property type="entry name" value="Winged helix' DNA-binding domain"/>
    <property type="match status" value="1"/>
</dbReference>
<dbReference type="Proteomes" id="UP000191154">
    <property type="component" value="Unassembled WGS sequence"/>
</dbReference>
<dbReference type="Pfam" id="PF13463">
    <property type="entry name" value="HTH_27"/>
    <property type="match status" value="1"/>
</dbReference>
<dbReference type="InterPro" id="IPR036390">
    <property type="entry name" value="WH_DNA-bd_sf"/>
</dbReference>
<dbReference type="PANTHER" id="PTHR42756:SF1">
    <property type="entry name" value="TRANSCRIPTIONAL REPRESSOR OF EMRAB OPERON"/>
    <property type="match status" value="1"/>
</dbReference>
<proteinExistence type="predicted"/>
<accession>A0A1S8MTC8</accession>
<feature type="domain" description="HTH marR-type" evidence="4">
    <location>
        <begin position="3"/>
        <end position="148"/>
    </location>
</feature>
<evidence type="ECO:0000313" key="5">
    <source>
        <dbReference type="EMBL" id="OOM07435.1"/>
    </source>
</evidence>
<organism evidence="5 6">
    <name type="scientific">Clostridium saccharobutylicum</name>
    <dbReference type="NCBI Taxonomy" id="169679"/>
    <lineage>
        <taxon>Bacteria</taxon>
        <taxon>Bacillati</taxon>
        <taxon>Bacillota</taxon>
        <taxon>Clostridia</taxon>
        <taxon>Eubacteriales</taxon>
        <taxon>Clostridiaceae</taxon>
        <taxon>Clostridium</taxon>
    </lineage>
</organism>
<dbReference type="GO" id="GO:0003677">
    <property type="term" value="F:DNA binding"/>
    <property type="evidence" value="ECO:0007669"/>
    <property type="project" value="UniProtKB-KW"/>
</dbReference>
<dbReference type="InterPro" id="IPR036388">
    <property type="entry name" value="WH-like_DNA-bd_sf"/>
</dbReference>
<evidence type="ECO:0000256" key="2">
    <source>
        <dbReference type="ARBA" id="ARBA00023125"/>
    </source>
</evidence>
<dbReference type="RefSeq" id="WP_077866970.1">
    <property type="nucleotide sequence ID" value="NZ_LZYZ01000008.1"/>
</dbReference>
<dbReference type="AlphaFoldDB" id="A0A1S8MTC8"/>
<gene>
    <name evidence="5" type="ORF">CLOSAC_39640</name>
</gene>
<dbReference type="EMBL" id="LZYZ01000008">
    <property type="protein sequence ID" value="OOM07435.1"/>
    <property type="molecule type" value="Genomic_DNA"/>
</dbReference>
<sequence length="157" mass="17967">MNKEDFQKLILNMVNFYTIFNIEFVDLIPDLSNSEISPLLSKILNIIHLEGTTTSSKLSKRLNIPISNISRSVNTLNNLGYLIKKQDLKDKRIVYLSLSPKALEFISTILANSQETFLERFNVLSLEEIETISMSLATLKGLFIKMRDLNLNKRSDV</sequence>
<dbReference type="Gene3D" id="1.10.10.10">
    <property type="entry name" value="Winged helix-like DNA-binding domain superfamily/Winged helix DNA-binding domain"/>
    <property type="match status" value="1"/>
</dbReference>
<dbReference type="PANTHER" id="PTHR42756">
    <property type="entry name" value="TRANSCRIPTIONAL REGULATOR, MARR"/>
    <property type="match status" value="1"/>
</dbReference>
<dbReference type="GO" id="GO:0003700">
    <property type="term" value="F:DNA-binding transcription factor activity"/>
    <property type="evidence" value="ECO:0007669"/>
    <property type="project" value="InterPro"/>
</dbReference>
<keyword evidence="3" id="KW-0804">Transcription</keyword>
<reference evidence="5 6" key="1">
    <citation type="submission" date="2016-05" db="EMBL/GenBank/DDBJ databases">
        <title>Microbial solvent formation.</title>
        <authorList>
            <person name="Poehlein A."/>
            <person name="Montoya Solano J.D."/>
            <person name="Flitsch S."/>
            <person name="Krabben P."/>
            <person name="Duerre P."/>
            <person name="Daniel R."/>
        </authorList>
    </citation>
    <scope>NUCLEOTIDE SEQUENCE [LARGE SCALE GENOMIC DNA]</scope>
    <source>
        <strain evidence="5 6">L1-8</strain>
    </source>
</reference>
<dbReference type="STRING" id="169679.CSACC_32190"/>
<comment type="caution">
    <text evidence="5">The sequence shown here is derived from an EMBL/GenBank/DDBJ whole genome shotgun (WGS) entry which is preliminary data.</text>
</comment>
<keyword evidence="2" id="KW-0238">DNA-binding</keyword>
<evidence type="ECO:0000256" key="1">
    <source>
        <dbReference type="ARBA" id="ARBA00023015"/>
    </source>
</evidence>